<keyword evidence="2" id="KW-0378">Hydrolase</keyword>
<dbReference type="Pfam" id="PF13546">
    <property type="entry name" value="DDE_5"/>
    <property type="match status" value="1"/>
</dbReference>
<keyword evidence="2" id="KW-0540">Nuclease</keyword>
<gene>
    <name evidence="2" type="ORF">SAMN05661093_06440</name>
</gene>
<keyword evidence="3" id="KW-1185">Reference proteome</keyword>
<evidence type="ECO:0000259" key="1">
    <source>
        <dbReference type="Pfam" id="PF13546"/>
    </source>
</evidence>
<keyword evidence="2" id="KW-0255">Endonuclease</keyword>
<accession>A0A1W2FEX3</accession>
<dbReference type="AlphaFoldDB" id="A0A1W2FEX3"/>
<protein>
    <submittedName>
        <fullName evidence="2">DDE superfamily endonuclease</fullName>
    </submittedName>
</protein>
<name>A0A1W2FEX3_KIBAR</name>
<dbReference type="EMBL" id="FWXV01000006">
    <property type="protein sequence ID" value="SMD20467.1"/>
    <property type="molecule type" value="Genomic_DNA"/>
</dbReference>
<dbReference type="InterPro" id="IPR038721">
    <property type="entry name" value="IS701-like_DDE_dom"/>
</dbReference>
<feature type="domain" description="Transposase IS701-like DDE" evidence="1">
    <location>
        <begin position="2"/>
        <end position="65"/>
    </location>
</feature>
<dbReference type="GO" id="GO:0004519">
    <property type="term" value="F:endonuclease activity"/>
    <property type="evidence" value="ECO:0007669"/>
    <property type="project" value="UniProtKB-KW"/>
</dbReference>
<evidence type="ECO:0000313" key="3">
    <source>
        <dbReference type="Proteomes" id="UP000192674"/>
    </source>
</evidence>
<evidence type="ECO:0000313" key="2">
    <source>
        <dbReference type="EMBL" id="SMD20467.1"/>
    </source>
</evidence>
<sequence length="108" mass="11832">MARRDAAGVPEDVTFRAKPQLAQDILTGMIADDTMPPWVAGDEVCGRSGPLRKFLQDNGIGYVMGSGAPSGLSWSGRRMRADAVVATHLTSRKHQRRWADLLGDRVQR</sequence>
<dbReference type="Proteomes" id="UP000192674">
    <property type="component" value="Unassembled WGS sequence"/>
</dbReference>
<organism evidence="2 3">
    <name type="scientific">Kibdelosporangium aridum</name>
    <dbReference type="NCBI Taxonomy" id="2030"/>
    <lineage>
        <taxon>Bacteria</taxon>
        <taxon>Bacillati</taxon>
        <taxon>Actinomycetota</taxon>
        <taxon>Actinomycetes</taxon>
        <taxon>Pseudonocardiales</taxon>
        <taxon>Pseudonocardiaceae</taxon>
        <taxon>Kibdelosporangium</taxon>
    </lineage>
</organism>
<reference evidence="2 3" key="1">
    <citation type="submission" date="2017-04" db="EMBL/GenBank/DDBJ databases">
        <authorList>
            <person name="Afonso C.L."/>
            <person name="Miller P.J."/>
            <person name="Scott M.A."/>
            <person name="Spackman E."/>
            <person name="Goraichik I."/>
            <person name="Dimitrov K.M."/>
            <person name="Suarez D.L."/>
            <person name="Swayne D.E."/>
        </authorList>
    </citation>
    <scope>NUCLEOTIDE SEQUENCE [LARGE SCALE GENOMIC DNA]</scope>
    <source>
        <strain evidence="2 3">DSM 43828</strain>
    </source>
</reference>
<proteinExistence type="predicted"/>